<dbReference type="CTD" id="13186203"/>
<dbReference type="Proteomes" id="UP000001940">
    <property type="component" value="Chromosome II"/>
</dbReference>
<dbReference type="InParanoid" id="D3KFS5"/>
<dbReference type="EMBL" id="BX284602">
    <property type="protein sequence ID" value="CBJ25059.1"/>
    <property type="molecule type" value="Genomic_DNA"/>
</dbReference>
<name>D3KFS5_CAEEL</name>
<sequence length="59" mass="7028">MTVGNLLINQFFYIFGKKLFEKRFFAFVSTWGIWKSWVKAREEVGAKFRVLYILIVCST</sequence>
<dbReference type="WormBase" id="C34C6.9">
    <property type="protein sequence ID" value="CE44534"/>
    <property type="gene ID" value="WBGene00194940"/>
</dbReference>
<organism evidence="1 2">
    <name type="scientific">Caenorhabditis elegans</name>
    <dbReference type="NCBI Taxonomy" id="6239"/>
    <lineage>
        <taxon>Eukaryota</taxon>
        <taxon>Metazoa</taxon>
        <taxon>Ecdysozoa</taxon>
        <taxon>Nematoda</taxon>
        <taxon>Chromadorea</taxon>
        <taxon>Rhabditida</taxon>
        <taxon>Rhabditina</taxon>
        <taxon>Rhabditomorpha</taxon>
        <taxon>Rhabditoidea</taxon>
        <taxon>Rhabditidae</taxon>
        <taxon>Peloderinae</taxon>
        <taxon>Caenorhabditis</taxon>
    </lineage>
</organism>
<proteinExistence type="predicted"/>
<dbReference type="AGR" id="WB:WBGene00194940"/>
<evidence type="ECO:0000313" key="3">
    <source>
        <dbReference type="WormBase" id="C34C6.9"/>
    </source>
</evidence>
<gene>
    <name evidence="1 3" type="ORF">C34C6.9</name>
    <name evidence="1" type="ORF">CELE_C34C6.9</name>
</gene>
<evidence type="ECO:0000313" key="1">
    <source>
        <dbReference type="EMBL" id="CBJ25059.1"/>
    </source>
</evidence>
<dbReference type="KEGG" id="cel:CELE_C34C6.9"/>
<protein>
    <submittedName>
        <fullName evidence="1">Uncharacterized protein</fullName>
    </submittedName>
</protein>
<keyword evidence="2" id="KW-1185">Reference proteome</keyword>
<dbReference type="RefSeq" id="NP_001254177.1">
    <property type="nucleotide sequence ID" value="NM_001267248.2"/>
</dbReference>
<dbReference type="PaxDb" id="6239-C34C6.9"/>
<evidence type="ECO:0000313" key="2">
    <source>
        <dbReference type="Proteomes" id="UP000001940"/>
    </source>
</evidence>
<dbReference type="HOGENOM" id="CLU_2962981_0_0_1"/>
<accession>D3KFS5</accession>
<dbReference type="AlphaFoldDB" id="D3KFS5"/>
<dbReference type="GeneID" id="13186203"/>
<reference evidence="1 2" key="1">
    <citation type="journal article" date="1998" name="Science">
        <title>Genome sequence of the nematode C. elegans: a platform for investigating biology.</title>
        <authorList>
            <consortium name="The C. elegans sequencing consortium"/>
            <person name="Sulson J.E."/>
            <person name="Waterston R."/>
        </authorList>
    </citation>
    <scope>NUCLEOTIDE SEQUENCE [LARGE SCALE GENOMIC DNA]</scope>
    <source>
        <strain evidence="1 2">Bristol N2</strain>
    </source>
</reference>